<dbReference type="PIRSF" id="PIRSF029688">
    <property type="entry name" value="UCP29688_pentapep"/>
    <property type="match status" value="1"/>
</dbReference>
<organism evidence="1">
    <name type="scientific">hydrothermal vent metagenome</name>
    <dbReference type="NCBI Taxonomy" id="652676"/>
    <lineage>
        <taxon>unclassified sequences</taxon>
        <taxon>metagenomes</taxon>
        <taxon>ecological metagenomes</taxon>
    </lineage>
</organism>
<dbReference type="InterPro" id="IPR016933">
    <property type="entry name" value="UCP029688_pentapep"/>
</dbReference>
<protein>
    <submittedName>
        <fullName evidence="1">Pentapeptide repeat family protein</fullName>
    </submittedName>
</protein>
<dbReference type="Gene3D" id="2.160.20.80">
    <property type="entry name" value="E3 ubiquitin-protein ligase SopA"/>
    <property type="match status" value="1"/>
</dbReference>
<dbReference type="InterPro" id="IPR001646">
    <property type="entry name" value="5peptide_repeat"/>
</dbReference>
<evidence type="ECO:0000313" key="1">
    <source>
        <dbReference type="EMBL" id="VAW59911.1"/>
    </source>
</evidence>
<dbReference type="PANTHER" id="PTHR14136:SF17">
    <property type="entry name" value="BTB_POZ DOMAIN-CONTAINING PROTEIN KCTD9"/>
    <property type="match status" value="1"/>
</dbReference>
<accession>A0A3B0WWP2</accession>
<reference evidence="1" key="1">
    <citation type="submission" date="2018-06" db="EMBL/GenBank/DDBJ databases">
        <authorList>
            <person name="Zhirakovskaya E."/>
        </authorList>
    </citation>
    <scope>NUCLEOTIDE SEQUENCE</scope>
</reference>
<proteinExistence type="predicted"/>
<name>A0A3B0WWP2_9ZZZZ</name>
<dbReference type="InterPro" id="IPR051082">
    <property type="entry name" value="Pentapeptide-BTB/POZ_domain"/>
</dbReference>
<sequence>MATTTPQIKDHELYRLLRSGKIDDFNQRKASGESCDLTGADFRSVDLTGLDADGLDLSNCYFRMCNLRGVDFSTTRLQGASIHGARISGTYFPLALPAAEITLSLEHGTRMRYTTD</sequence>
<dbReference type="PANTHER" id="PTHR14136">
    <property type="entry name" value="BTB_POZ DOMAIN-CONTAINING PROTEIN KCTD9"/>
    <property type="match status" value="1"/>
</dbReference>
<dbReference type="SUPFAM" id="SSF141571">
    <property type="entry name" value="Pentapeptide repeat-like"/>
    <property type="match status" value="1"/>
</dbReference>
<gene>
    <name evidence="1" type="ORF">MNBD_GAMMA11-3370</name>
</gene>
<dbReference type="AlphaFoldDB" id="A0A3B0WWP2"/>
<dbReference type="Pfam" id="PF00805">
    <property type="entry name" value="Pentapeptide"/>
    <property type="match status" value="1"/>
</dbReference>
<dbReference type="EMBL" id="UOFG01000101">
    <property type="protein sequence ID" value="VAW59911.1"/>
    <property type="molecule type" value="Genomic_DNA"/>
</dbReference>